<sequence>MVGTAAVVQPSGGCGAVEGVRMRKQAGFGLIDVLLAAALGALLVAAAASTYTTAARLNRAAAAVLQHRQPLHDFWRQLADDVRQAGSFGCFYAEPQWAAENGFSDGITDFSGDVLQLAYGSGSARFDGQNWQTSAADGSTLAEGGEWLAADCAGLRPEPAPQWQNRAGGSERTAAAPSGTQADGKTLLLRRNRIVYGLGSDGLYRWQNEGGARLILPSVKSWRWQAGYPLCENGRVTGWRQTAEQAGTAAWLLFEIRLDKGDGEMQTYGGTVAVRGGGRCAA</sequence>
<keyword evidence="5" id="KW-1185">Reference proteome</keyword>
<evidence type="ECO:0000313" key="5">
    <source>
        <dbReference type="Proteomes" id="UP001149607"/>
    </source>
</evidence>
<reference evidence="3" key="1">
    <citation type="submission" date="2022-10" db="EMBL/GenBank/DDBJ databases">
        <authorList>
            <person name="Boutroux M."/>
        </authorList>
    </citation>
    <scope>NUCLEOTIDE SEQUENCE</scope>
    <source>
        <strain evidence="3">51.81</strain>
    </source>
</reference>
<evidence type="ECO:0000313" key="4">
    <source>
        <dbReference type="EMBL" id="WWY03831.1"/>
    </source>
</evidence>
<keyword evidence="2" id="KW-0812">Transmembrane</keyword>
<name>A0A9X4IET2_9NEIS</name>
<evidence type="ECO:0008006" key="6">
    <source>
        <dbReference type="Google" id="ProtNLM"/>
    </source>
</evidence>
<organism evidence="3">
    <name type="scientific">Neisseria leonii</name>
    <dbReference type="NCBI Taxonomy" id="2995413"/>
    <lineage>
        <taxon>Bacteria</taxon>
        <taxon>Pseudomonadati</taxon>
        <taxon>Pseudomonadota</taxon>
        <taxon>Betaproteobacteria</taxon>
        <taxon>Neisseriales</taxon>
        <taxon>Neisseriaceae</taxon>
        <taxon>Neisseria</taxon>
    </lineage>
</organism>
<dbReference type="RefSeq" id="WP_274585520.1">
    <property type="nucleotide sequence ID" value="NZ_CP145811.1"/>
</dbReference>
<evidence type="ECO:0000313" key="3">
    <source>
        <dbReference type="EMBL" id="MDD9328438.1"/>
    </source>
</evidence>
<protein>
    <recommendedName>
        <fullName evidence="6">Prepilin-type N-terminal cleavage/methylation domain-containing protein</fullName>
    </recommendedName>
</protein>
<dbReference type="AlphaFoldDB" id="A0A9X4IET2"/>
<gene>
    <name evidence="3" type="ORF">ORY91_001865</name>
    <name evidence="4" type="ORF">V9W64_03615</name>
</gene>
<dbReference type="EMBL" id="CP146598">
    <property type="protein sequence ID" value="WWY03831.1"/>
    <property type="molecule type" value="Genomic_DNA"/>
</dbReference>
<feature type="region of interest" description="Disordered" evidence="1">
    <location>
        <begin position="158"/>
        <end position="182"/>
    </location>
</feature>
<keyword evidence="2" id="KW-1133">Transmembrane helix</keyword>
<reference evidence="4" key="2">
    <citation type="submission" date="2024-02" db="EMBL/GenBank/DDBJ databases">
        <title>Neisseria leonii sp. nov.</title>
        <authorList>
            <person name="Boutroux M."/>
            <person name="Favre-Rochex S."/>
            <person name="Gorgette O."/>
            <person name="Touak G."/>
            <person name="Muhle E."/>
            <person name="Chesneau O."/>
            <person name="Clermont D."/>
            <person name="Rahi P."/>
        </authorList>
    </citation>
    <scope>NUCLEOTIDE SEQUENCE</scope>
    <source>
        <strain evidence="4">51.81</strain>
    </source>
</reference>
<dbReference type="EMBL" id="JAPQFL010000006">
    <property type="protein sequence ID" value="MDD9328438.1"/>
    <property type="molecule type" value="Genomic_DNA"/>
</dbReference>
<proteinExistence type="predicted"/>
<accession>A0A9X4IET2</accession>
<dbReference type="Proteomes" id="UP001149607">
    <property type="component" value="Chromosome"/>
</dbReference>
<evidence type="ECO:0000256" key="2">
    <source>
        <dbReference type="SAM" id="Phobius"/>
    </source>
</evidence>
<keyword evidence="2" id="KW-0472">Membrane</keyword>
<evidence type="ECO:0000256" key="1">
    <source>
        <dbReference type="SAM" id="MobiDB-lite"/>
    </source>
</evidence>
<feature type="transmembrane region" description="Helical" evidence="2">
    <location>
        <begin position="30"/>
        <end position="51"/>
    </location>
</feature>